<gene>
    <name evidence="1" type="ORF">CLV42_1481</name>
</gene>
<dbReference type="EMBL" id="PYGK01000048">
    <property type="protein sequence ID" value="PSL17435.1"/>
    <property type="molecule type" value="Genomic_DNA"/>
</dbReference>
<evidence type="ECO:0000313" key="2">
    <source>
        <dbReference type="Proteomes" id="UP000240978"/>
    </source>
</evidence>
<name>A0A2P8F6U2_9BACT</name>
<dbReference type="AlphaFoldDB" id="A0A2P8F6U2"/>
<organism evidence="1 2">
    <name type="scientific">Chitinophaga ginsengisoli</name>
    <dbReference type="NCBI Taxonomy" id="363837"/>
    <lineage>
        <taxon>Bacteria</taxon>
        <taxon>Pseudomonadati</taxon>
        <taxon>Bacteroidota</taxon>
        <taxon>Chitinophagia</taxon>
        <taxon>Chitinophagales</taxon>
        <taxon>Chitinophagaceae</taxon>
        <taxon>Chitinophaga</taxon>
    </lineage>
</organism>
<keyword evidence="2" id="KW-1185">Reference proteome</keyword>
<protein>
    <submittedName>
        <fullName evidence="1">Uncharacterized protein</fullName>
    </submittedName>
</protein>
<evidence type="ECO:0000313" key="1">
    <source>
        <dbReference type="EMBL" id="PSL17435.1"/>
    </source>
</evidence>
<comment type="caution">
    <text evidence="1">The sequence shown here is derived from an EMBL/GenBank/DDBJ whole genome shotgun (WGS) entry which is preliminary data.</text>
</comment>
<proteinExistence type="predicted"/>
<reference evidence="1 2" key="1">
    <citation type="submission" date="2018-03" db="EMBL/GenBank/DDBJ databases">
        <title>Genomic Encyclopedia of Archaeal and Bacterial Type Strains, Phase II (KMG-II): from individual species to whole genera.</title>
        <authorList>
            <person name="Goeker M."/>
        </authorList>
    </citation>
    <scope>NUCLEOTIDE SEQUENCE [LARGE SCALE GENOMIC DNA]</scope>
    <source>
        <strain evidence="1 2">DSM 18107</strain>
    </source>
</reference>
<feature type="non-terminal residue" evidence="1">
    <location>
        <position position="1"/>
    </location>
</feature>
<accession>A0A2P8F6U2</accession>
<dbReference type="Proteomes" id="UP000240978">
    <property type="component" value="Unassembled WGS sequence"/>
</dbReference>
<sequence length="43" mass="4873">KLLLGPLSAKKRADLFEISPNFFDPDLFGQPRFRPMLLLGLLS</sequence>